<evidence type="ECO:0000313" key="2">
    <source>
        <dbReference type="EMBL" id="KAE8918097.1"/>
    </source>
</evidence>
<reference evidence="2 3" key="1">
    <citation type="submission" date="2018-08" db="EMBL/GenBank/DDBJ databases">
        <title>Genomic investigation of the strawberry pathogen Phytophthora fragariae indicates pathogenicity is determined by transcriptional variation in three key races.</title>
        <authorList>
            <person name="Adams T.M."/>
            <person name="Armitage A.D."/>
            <person name="Sobczyk M.K."/>
            <person name="Bates H.J."/>
            <person name="Dunwell J.M."/>
            <person name="Nellist C.F."/>
            <person name="Harrison R.J."/>
        </authorList>
    </citation>
    <scope>NUCLEOTIDE SEQUENCE [LARGE SCALE GENOMIC DNA]</scope>
    <source>
        <strain evidence="2 3">NOV-9</strain>
    </source>
</reference>
<proteinExistence type="predicted"/>
<sequence>MCFVWTSLLSVMLRSYSMFHSKLGNLVPLGARNGGLHRGCDGGNLLGLPRYHSG</sequence>
<name>A0A6A3DEQ9_9STRA</name>
<organism evidence="2 3">
    <name type="scientific">Phytophthora fragariae</name>
    <dbReference type="NCBI Taxonomy" id="53985"/>
    <lineage>
        <taxon>Eukaryota</taxon>
        <taxon>Sar</taxon>
        <taxon>Stramenopiles</taxon>
        <taxon>Oomycota</taxon>
        <taxon>Peronosporomycetes</taxon>
        <taxon>Peronosporales</taxon>
        <taxon>Peronosporaceae</taxon>
        <taxon>Phytophthora</taxon>
    </lineage>
</organism>
<dbReference type="Proteomes" id="UP000429523">
    <property type="component" value="Unassembled WGS sequence"/>
</dbReference>
<protein>
    <submittedName>
        <fullName evidence="2">Uncharacterized protein</fullName>
    </submittedName>
</protein>
<comment type="caution">
    <text evidence="2">The sequence shown here is derived from an EMBL/GenBank/DDBJ whole genome shotgun (WGS) entry which is preliminary data.</text>
</comment>
<evidence type="ECO:0000313" key="3">
    <source>
        <dbReference type="Proteomes" id="UP000429523"/>
    </source>
</evidence>
<gene>
    <name evidence="2" type="ORF">PF009_g31586</name>
</gene>
<dbReference type="EMBL" id="QXGF01006184">
    <property type="protein sequence ID" value="KAE8918097.1"/>
    <property type="molecule type" value="Genomic_DNA"/>
</dbReference>
<evidence type="ECO:0000256" key="1">
    <source>
        <dbReference type="SAM" id="SignalP"/>
    </source>
</evidence>
<accession>A0A6A3DEQ9</accession>
<feature type="chain" id="PRO_5025582110" evidence="1">
    <location>
        <begin position="18"/>
        <end position="54"/>
    </location>
</feature>
<feature type="signal peptide" evidence="1">
    <location>
        <begin position="1"/>
        <end position="17"/>
    </location>
</feature>
<keyword evidence="1" id="KW-0732">Signal</keyword>
<dbReference type="AlphaFoldDB" id="A0A6A3DEQ9"/>